<keyword evidence="2" id="KW-0472">Membrane</keyword>
<evidence type="ECO:0000313" key="4">
    <source>
        <dbReference type="Proteomes" id="UP000317176"/>
    </source>
</evidence>
<evidence type="ECO:0000256" key="2">
    <source>
        <dbReference type="SAM" id="Phobius"/>
    </source>
</evidence>
<dbReference type="OrthoDB" id="7262824at2"/>
<feature type="transmembrane region" description="Helical" evidence="2">
    <location>
        <begin position="172"/>
        <end position="190"/>
    </location>
</feature>
<dbReference type="RefSeq" id="WP_145631433.1">
    <property type="nucleotide sequence ID" value="NZ_CP088014.1"/>
</dbReference>
<reference evidence="3 4" key="1">
    <citation type="journal article" date="2015" name="Stand. Genomic Sci.">
        <title>Genomic Encyclopedia of Bacterial and Archaeal Type Strains, Phase III: the genomes of soil and plant-associated and newly described type strains.</title>
        <authorList>
            <person name="Whitman W.B."/>
            <person name="Woyke T."/>
            <person name="Klenk H.P."/>
            <person name="Zhou Y."/>
            <person name="Lilburn T.G."/>
            <person name="Beck B.J."/>
            <person name="De Vos P."/>
            <person name="Vandamme P."/>
            <person name="Eisen J.A."/>
            <person name="Garrity G."/>
            <person name="Hugenholtz P."/>
            <person name="Kyrpides N.C."/>
        </authorList>
    </citation>
    <scope>NUCLEOTIDE SEQUENCE [LARGE SCALE GENOMIC DNA]</scope>
    <source>
        <strain evidence="3 4">CGMCC 1.10947</strain>
    </source>
</reference>
<organism evidence="3 4">
    <name type="scientific">Bradyrhizobium daqingense</name>
    <dbReference type="NCBI Taxonomy" id="993502"/>
    <lineage>
        <taxon>Bacteria</taxon>
        <taxon>Pseudomonadati</taxon>
        <taxon>Pseudomonadota</taxon>
        <taxon>Alphaproteobacteria</taxon>
        <taxon>Hyphomicrobiales</taxon>
        <taxon>Nitrobacteraceae</taxon>
        <taxon>Bradyrhizobium</taxon>
    </lineage>
</organism>
<dbReference type="EMBL" id="VLKL01000006">
    <property type="protein sequence ID" value="TWI06482.1"/>
    <property type="molecule type" value="Genomic_DNA"/>
</dbReference>
<evidence type="ECO:0000256" key="1">
    <source>
        <dbReference type="SAM" id="MobiDB-lite"/>
    </source>
</evidence>
<proteinExistence type="predicted"/>
<sequence>MPSALQIVALPLRGLTWLGGQGTRAVAAIAFVAVAMPPLGALLRPYVTEAIFLLLCISFMRVDLVALYGHLRRPGLIAAATAWTTIGVPLIVALAAYATGLTTSSPGLALALMLQGVASPMMAAPALAALMGLDATLVLVTLVTSTALVPFTASLFASLFLGGMLSISPATLGLKLLGILAASLLTATIIRRMFGTEAIQRHKQPIDGLNIIILLVFASAVMGDVATDFIANPLFMIVVALLAFAVYFTLLAVTTLIFLRVGTERALALGLMVSQRNLGLMLAATAGALPQATWSYFALTQFPIHLAPYLLMPIARRLTALTANFVSAPPKEGRVPQGASEVQQHDAPPRTGCR</sequence>
<feature type="transmembrane region" description="Helical" evidence="2">
    <location>
        <begin position="211"/>
        <end position="231"/>
    </location>
</feature>
<protein>
    <submittedName>
        <fullName evidence="3">BASS family bile acid:Na+ symporter</fullName>
    </submittedName>
</protein>
<dbReference type="AlphaFoldDB" id="A0A562LFT8"/>
<accession>A0A562LFT8</accession>
<keyword evidence="2" id="KW-0812">Transmembrane</keyword>
<feature type="transmembrane region" description="Helical" evidence="2">
    <location>
        <begin position="109"/>
        <end position="130"/>
    </location>
</feature>
<dbReference type="Gene3D" id="1.20.1530.20">
    <property type="match status" value="1"/>
</dbReference>
<keyword evidence="2" id="KW-1133">Transmembrane helix</keyword>
<keyword evidence="4" id="KW-1185">Reference proteome</keyword>
<dbReference type="InterPro" id="IPR038770">
    <property type="entry name" value="Na+/solute_symporter_sf"/>
</dbReference>
<feature type="transmembrane region" description="Helical" evidence="2">
    <location>
        <begin position="51"/>
        <end position="69"/>
    </location>
</feature>
<feature type="transmembrane region" description="Helical" evidence="2">
    <location>
        <begin position="237"/>
        <end position="259"/>
    </location>
</feature>
<comment type="caution">
    <text evidence="3">The sequence shown here is derived from an EMBL/GenBank/DDBJ whole genome shotgun (WGS) entry which is preliminary data.</text>
</comment>
<feature type="region of interest" description="Disordered" evidence="1">
    <location>
        <begin position="331"/>
        <end position="354"/>
    </location>
</feature>
<evidence type="ECO:0000313" key="3">
    <source>
        <dbReference type="EMBL" id="TWI06482.1"/>
    </source>
</evidence>
<gene>
    <name evidence="3" type="ORF">IQ17_02697</name>
</gene>
<name>A0A562LFT8_9BRAD</name>
<dbReference type="Proteomes" id="UP000317176">
    <property type="component" value="Unassembled WGS sequence"/>
</dbReference>
<feature type="transmembrane region" description="Helical" evidence="2">
    <location>
        <begin position="137"/>
        <end position="160"/>
    </location>
</feature>
<feature type="transmembrane region" description="Helical" evidence="2">
    <location>
        <begin position="76"/>
        <end position="97"/>
    </location>
</feature>